<proteinExistence type="predicted"/>
<protein>
    <submittedName>
        <fullName evidence="1">Uncharacterized protein</fullName>
    </submittedName>
</protein>
<name>A0A1C0TVK3_9GAMM</name>
<dbReference type="EMBL" id="MAUJ01000001">
    <property type="protein sequence ID" value="OCQ23345.1"/>
    <property type="molecule type" value="Genomic_DNA"/>
</dbReference>
<organism evidence="1 2">
    <name type="scientific">Pseudoalteromonas luteoviolacea</name>
    <dbReference type="NCBI Taxonomy" id="43657"/>
    <lineage>
        <taxon>Bacteria</taxon>
        <taxon>Pseudomonadati</taxon>
        <taxon>Pseudomonadota</taxon>
        <taxon>Gammaproteobacteria</taxon>
        <taxon>Alteromonadales</taxon>
        <taxon>Pseudoalteromonadaceae</taxon>
        <taxon>Pseudoalteromonas</taxon>
    </lineage>
</organism>
<sequence>MNENNDIDFLSFRSAFISAIAKSWTKGEEHYRSTFEEMGSKKSTAENTNGILRFLEEYPATKNTRFINPWRNLSIQFIYPDLEYDEQLFKKWKGFNSGIIINIPKKPDNMENAAELLARYYNVFPTFYGLVKNPSTIQSAVSEELGLDSNTDENNDEQFVSSEQFKRHILLNQHINKIEKLYDVDMLSYTDEELRYFSAITMEAISLCWTNEDFKAQLCNEAEWQEAEREGKQFVSDKSSVLSEWLDYKNPWNMNIMFKYAEDFDLTENLDDNKLIPNNVVALAYPKPPVTQGNSPVALADYNHDGSVLPFSCS</sequence>
<gene>
    <name evidence="1" type="ORF">A7985_05215</name>
</gene>
<dbReference type="InterPro" id="IPR022261">
    <property type="entry name" value="RNP_Burkhold"/>
</dbReference>
<reference evidence="2" key="1">
    <citation type="submission" date="2016-07" db="EMBL/GenBank/DDBJ databases">
        <authorList>
            <person name="Florea S."/>
            <person name="Webb J.S."/>
            <person name="Jaromczyk J."/>
            <person name="Schardl C.L."/>
        </authorList>
    </citation>
    <scope>NUCLEOTIDE SEQUENCE [LARGE SCALE GENOMIC DNA]</scope>
    <source>
        <strain evidence="2">IPB1</strain>
    </source>
</reference>
<dbReference type="OrthoDB" id="6287017at2"/>
<dbReference type="NCBIfam" id="TIGR03795">
    <property type="entry name" value="RNP_Burkhold"/>
    <property type="match status" value="1"/>
</dbReference>
<dbReference type="AlphaFoldDB" id="A0A1C0TVK3"/>
<evidence type="ECO:0000313" key="2">
    <source>
        <dbReference type="Proteomes" id="UP000093366"/>
    </source>
</evidence>
<evidence type="ECO:0000313" key="1">
    <source>
        <dbReference type="EMBL" id="OCQ23345.1"/>
    </source>
</evidence>
<accession>A0A1C0TVK3</accession>
<dbReference type="RefSeq" id="WP_065789363.1">
    <property type="nucleotide sequence ID" value="NZ_MAUJ01000001.1"/>
</dbReference>
<dbReference type="Proteomes" id="UP000093366">
    <property type="component" value="Unassembled WGS sequence"/>
</dbReference>
<comment type="caution">
    <text evidence="1">The sequence shown here is derived from an EMBL/GenBank/DDBJ whole genome shotgun (WGS) entry which is preliminary data.</text>
</comment>